<evidence type="ECO:0000256" key="1">
    <source>
        <dbReference type="SAM" id="Phobius"/>
    </source>
</evidence>
<evidence type="ECO:0000313" key="2">
    <source>
        <dbReference type="EMBL" id="PWG59995.1"/>
    </source>
</evidence>
<organism evidence="2 3">
    <name type="scientific">Bifidobacterium catulorum</name>
    <dbReference type="NCBI Taxonomy" id="1630173"/>
    <lineage>
        <taxon>Bacteria</taxon>
        <taxon>Bacillati</taxon>
        <taxon>Actinomycetota</taxon>
        <taxon>Actinomycetes</taxon>
        <taxon>Bifidobacteriales</taxon>
        <taxon>Bifidobacteriaceae</taxon>
        <taxon>Bifidobacterium</taxon>
    </lineage>
</organism>
<dbReference type="AlphaFoldDB" id="A0A2U2MT29"/>
<keyword evidence="3" id="KW-1185">Reference proteome</keyword>
<feature type="transmembrane region" description="Helical" evidence="1">
    <location>
        <begin position="121"/>
        <end position="139"/>
    </location>
</feature>
<keyword evidence="1" id="KW-0812">Transmembrane</keyword>
<proteinExistence type="predicted"/>
<feature type="transmembrane region" description="Helical" evidence="1">
    <location>
        <begin position="145"/>
        <end position="178"/>
    </location>
</feature>
<gene>
    <name evidence="2" type="ORF">DF200_04970</name>
</gene>
<feature type="transmembrane region" description="Helical" evidence="1">
    <location>
        <begin position="216"/>
        <end position="234"/>
    </location>
</feature>
<evidence type="ECO:0000313" key="3">
    <source>
        <dbReference type="Proteomes" id="UP000245753"/>
    </source>
</evidence>
<reference evidence="2 3" key="1">
    <citation type="journal article" date="2018" name="Int. J. Syst. Evol. Microbiol.">
        <title>Bifidobacterium catulorum sp. nov., a novel taxon from the faeces of the baby common marmoset (Callithrix jacchus).</title>
        <authorList>
            <person name="Modesto M."/>
            <person name="Michelini S."/>
            <person name="Oki K."/>
            <person name="Biavati B."/>
            <person name="Watanabe K."/>
            <person name="Mattarelli P."/>
        </authorList>
    </citation>
    <scope>NUCLEOTIDE SEQUENCE [LARGE SCALE GENOMIC DNA]</scope>
    <source>
        <strain evidence="2 3">MRM 8.19</strain>
    </source>
</reference>
<keyword evidence="1" id="KW-0472">Membrane</keyword>
<name>A0A2U2MT29_9BIFI</name>
<protein>
    <recommendedName>
        <fullName evidence="4">Polysaccharide polymerase</fullName>
    </recommendedName>
</protein>
<feature type="transmembrane region" description="Helical" evidence="1">
    <location>
        <begin position="332"/>
        <end position="348"/>
    </location>
</feature>
<feature type="transmembrane region" description="Helical" evidence="1">
    <location>
        <begin position="299"/>
        <end position="320"/>
    </location>
</feature>
<accession>A0A2U2MT29</accession>
<dbReference type="RefSeq" id="WP_109137174.1">
    <property type="nucleotide sequence ID" value="NZ_QFFN01000009.1"/>
</dbReference>
<feature type="transmembrane region" description="Helical" evidence="1">
    <location>
        <begin position="97"/>
        <end position="114"/>
    </location>
</feature>
<sequence>MSRSRIHPRTRRATQLALRHRAARDKNVVLALVPVVAIVAKIMVAFVLPDKYFYDNNRILGMSIGSATVDEWEGTYRVAADLFARLNVFGFRTMLDWSFTLGVVFSILVFLMVIRVDSPDFLQSVFILAATGLLNIYVFNIGKDIIQFAFFFVVYIILILPIDSSILKIALSCAVLYYESTFFREYYVLIAALVLFVFVLLSAFRLGRGDFNAPTVVAICVICFLGIYAMMLVAQRAMPAEYRQMIDLRAGYVTAFDGSADSQTLIRNWIPGSGLPIFMANYLINAVRMMLPVELVLRGLYYLPFFCFQMLITFYMVRLLRRINKVHDKSQFLAVCIFIGYALASFIFEPDFGSWVRHESATFPVLHLLVLSGNQRLPFFAPKDDELRGGIS</sequence>
<dbReference type="OrthoDB" id="9812433at2"/>
<feature type="transmembrane region" description="Helical" evidence="1">
    <location>
        <begin position="269"/>
        <end position="287"/>
    </location>
</feature>
<dbReference type="EMBL" id="QFFN01000009">
    <property type="protein sequence ID" value="PWG59995.1"/>
    <property type="molecule type" value="Genomic_DNA"/>
</dbReference>
<feature type="transmembrane region" description="Helical" evidence="1">
    <location>
        <begin position="28"/>
        <end position="48"/>
    </location>
</feature>
<evidence type="ECO:0008006" key="4">
    <source>
        <dbReference type="Google" id="ProtNLM"/>
    </source>
</evidence>
<comment type="caution">
    <text evidence="2">The sequence shown here is derived from an EMBL/GenBank/DDBJ whole genome shotgun (WGS) entry which is preliminary data.</text>
</comment>
<keyword evidence="1" id="KW-1133">Transmembrane helix</keyword>
<feature type="transmembrane region" description="Helical" evidence="1">
    <location>
        <begin position="185"/>
        <end position="204"/>
    </location>
</feature>
<dbReference type="Proteomes" id="UP000245753">
    <property type="component" value="Unassembled WGS sequence"/>
</dbReference>